<dbReference type="Proteomes" id="UP000824120">
    <property type="component" value="Chromosome 3"/>
</dbReference>
<feature type="region of interest" description="Disordered" evidence="1">
    <location>
        <begin position="79"/>
        <end position="117"/>
    </location>
</feature>
<name>A0A9J5ZV22_SOLCO</name>
<organism evidence="2 3">
    <name type="scientific">Solanum commersonii</name>
    <name type="common">Commerson's wild potato</name>
    <name type="synonym">Commerson's nightshade</name>
    <dbReference type="NCBI Taxonomy" id="4109"/>
    <lineage>
        <taxon>Eukaryota</taxon>
        <taxon>Viridiplantae</taxon>
        <taxon>Streptophyta</taxon>
        <taxon>Embryophyta</taxon>
        <taxon>Tracheophyta</taxon>
        <taxon>Spermatophyta</taxon>
        <taxon>Magnoliopsida</taxon>
        <taxon>eudicotyledons</taxon>
        <taxon>Gunneridae</taxon>
        <taxon>Pentapetalae</taxon>
        <taxon>asterids</taxon>
        <taxon>lamiids</taxon>
        <taxon>Solanales</taxon>
        <taxon>Solanaceae</taxon>
        <taxon>Solanoideae</taxon>
        <taxon>Solaneae</taxon>
        <taxon>Solanum</taxon>
    </lineage>
</organism>
<dbReference type="EMBL" id="JACXVP010000003">
    <property type="protein sequence ID" value="KAG5616105.1"/>
    <property type="molecule type" value="Genomic_DNA"/>
</dbReference>
<evidence type="ECO:0000313" key="2">
    <source>
        <dbReference type="EMBL" id="KAG5616105.1"/>
    </source>
</evidence>
<feature type="compositionally biased region" description="Basic and acidic residues" evidence="1">
    <location>
        <begin position="81"/>
        <end position="107"/>
    </location>
</feature>
<sequence>MKSYDFAIVKWWSGAQGSFFQDIGLFSLEKRSREIESLAREIAYTCSARAAHDCSETLIEKKKWLRQFRFKRWNARKMKLRPSDDRKGKRNSREILGKPCHEARKEISPSTRRLVHD</sequence>
<comment type="caution">
    <text evidence="2">The sequence shown here is derived from an EMBL/GenBank/DDBJ whole genome shotgun (WGS) entry which is preliminary data.</text>
</comment>
<keyword evidence="3" id="KW-1185">Reference proteome</keyword>
<protein>
    <submittedName>
        <fullName evidence="2">Uncharacterized protein</fullName>
    </submittedName>
</protein>
<evidence type="ECO:0000313" key="3">
    <source>
        <dbReference type="Proteomes" id="UP000824120"/>
    </source>
</evidence>
<proteinExistence type="predicted"/>
<accession>A0A9J5ZV22</accession>
<gene>
    <name evidence="2" type="ORF">H5410_015929</name>
</gene>
<evidence type="ECO:0000256" key="1">
    <source>
        <dbReference type="SAM" id="MobiDB-lite"/>
    </source>
</evidence>
<dbReference type="AlphaFoldDB" id="A0A9J5ZV22"/>
<reference evidence="2 3" key="1">
    <citation type="submission" date="2020-09" db="EMBL/GenBank/DDBJ databases">
        <title>De no assembly of potato wild relative species, Solanum commersonii.</title>
        <authorList>
            <person name="Cho K."/>
        </authorList>
    </citation>
    <scope>NUCLEOTIDE SEQUENCE [LARGE SCALE GENOMIC DNA]</scope>
    <source>
        <strain evidence="2">LZ3.2</strain>
        <tissue evidence="2">Leaf</tissue>
    </source>
</reference>